<keyword evidence="1" id="KW-0732">Signal</keyword>
<accession>A0A9N8DMW8</accession>
<feature type="signal peptide" evidence="1">
    <location>
        <begin position="1"/>
        <end position="15"/>
    </location>
</feature>
<name>A0A9N8DMW8_9STRA</name>
<comment type="caution">
    <text evidence="2">The sequence shown here is derived from an EMBL/GenBank/DDBJ whole genome shotgun (WGS) entry which is preliminary data.</text>
</comment>
<gene>
    <name evidence="2" type="ORF">SEMRO_249_G098600.1</name>
</gene>
<reference evidence="2" key="1">
    <citation type="submission" date="2020-06" db="EMBL/GenBank/DDBJ databases">
        <authorList>
            <consortium name="Plant Systems Biology data submission"/>
        </authorList>
    </citation>
    <scope>NUCLEOTIDE SEQUENCE</scope>
    <source>
        <strain evidence="2">D6</strain>
    </source>
</reference>
<keyword evidence="3" id="KW-1185">Reference proteome</keyword>
<feature type="chain" id="PRO_5040490289" evidence="1">
    <location>
        <begin position="16"/>
        <end position="361"/>
    </location>
</feature>
<evidence type="ECO:0000313" key="3">
    <source>
        <dbReference type="Proteomes" id="UP001153069"/>
    </source>
</evidence>
<organism evidence="2 3">
    <name type="scientific">Seminavis robusta</name>
    <dbReference type="NCBI Taxonomy" id="568900"/>
    <lineage>
        <taxon>Eukaryota</taxon>
        <taxon>Sar</taxon>
        <taxon>Stramenopiles</taxon>
        <taxon>Ochrophyta</taxon>
        <taxon>Bacillariophyta</taxon>
        <taxon>Bacillariophyceae</taxon>
        <taxon>Bacillariophycidae</taxon>
        <taxon>Naviculales</taxon>
        <taxon>Naviculaceae</taxon>
        <taxon>Seminavis</taxon>
    </lineage>
</organism>
<dbReference type="AlphaFoldDB" id="A0A9N8DMW8"/>
<evidence type="ECO:0000256" key="1">
    <source>
        <dbReference type="SAM" id="SignalP"/>
    </source>
</evidence>
<dbReference type="EMBL" id="CAICTM010000248">
    <property type="protein sequence ID" value="CAB9505953.1"/>
    <property type="molecule type" value="Genomic_DNA"/>
</dbReference>
<proteinExistence type="predicted"/>
<protein>
    <submittedName>
        <fullName evidence="2">Uncharacterized protein</fullName>
    </submittedName>
</protein>
<dbReference type="InterPro" id="IPR036514">
    <property type="entry name" value="SGNH_hydro_sf"/>
</dbReference>
<dbReference type="Proteomes" id="UP001153069">
    <property type="component" value="Unassembled WGS sequence"/>
</dbReference>
<dbReference type="OrthoDB" id="48688at2759"/>
<dbReference type="Gene3D" id="3.40.50.1110">
    <property type="entry name" value="SGNH hydrolase"/>
    <property type="match status" value="1"/>
</dbReference>
<evidence type="ECO:0000313" key="2">
    <source>
        <dbReference type="EMBL" id="CAB9505953.1"/>
    </source>
</evidence>
<sequence>MAGRFIGLFLVALRGQFDIRFGGGLWPCYDDDFDEGYTIYNSRCGERVFFGNVLNRMGQEFVGAEIEPFPPDDLNVFYVGNSYTGYNQLAELTVGVFERDGVNAEASFLAGEDLASMVRMIHGGEGNYFFNGGELLAHFLMSSGDDALAAHRWKWIILQNISHQAGFWRSKNQELRDTFDESLEAAQTLNSLIIDSQPEAETIFMMTWGRMDLFEDYPDLYTDFLTSQNLITEGYLRYVEATSTPERPTYCAPVGLVYQSIYLEEKLAGIEEPHKADSGSLFYQLYENGGDHESLAGSYIIALTVYATITGNDAKLVTWKPPTRIMDEAMAERCRDAVSRTIKVTAEKGIIRYPWQDKDGQ</sequence>